<evidence type="ECO:0000256" key="2">
    <source>
        <dbReference type="SAM" id="MobiDB-lite"/>
    </source>
</evidence>
<keyword evidence="1" id="KW-0963">Cytoplasm</keyword>
<dbReference type="Pfam" id="PF01921">
    <property type="entry name" value="tRNA-synt_1f"/>
    <property type="match status" value="1"/>
</dbReference>
<dbReference type="PANTHER" id="PTHR37940">
    <property type="entry name" value="LYSINE--TRNA LIGASE"/>
    <property type="match status" value="1"/>
</dbReference>
<dbReference type="EMBL" id="VBOT01000086">
    <property type="protein sequence ID" value="TMQ50956.1"/>
    <property type="molecule type" value="Genomic_DNA"/>
</dbReference>
<reference evidence="3 4" key="1">
    <citation type="journal article" date="2019" name="Nat. Microbiol.">
        <title>Mediterranean grassland soil C-N compound turnover is dependent on rainfall and depth, and is mediated by genomically divergent microorganisms.</title>
        <authorList>
            <person name="Diamond S."/>
            <person name="Andeer P.F."/>
            <person name="Li Z."/>
            <person name="Crits-Christoph A."/>
            <person name="Burstein D."/>
            <person name="Anantharaman K."/>
            <person name="Lane K.R."/>
            <person name="Thomas B.C."/>
            <person name="Pan C."/>
            <person name="Northen T.R."/>
            <person name="Banfield J.F."/>
        </authorList>
    </citation>
    <scope>NUCLEOTIDE SEQUENCE [LARGE SCALE GENOMIC DNA]</scope>
    <source>
        <strain evidence="3">WS_3</strain>
    </source>
</reference>
<gene>
    <name evidence="3" type="ORF">E6K73_06985</name>
</gene>
<dbReference type="GO" id="GO:0005524">
    <property type="term" value="F:ATP binding"/>
    <property type="evidence" value="ECO:0007669"/>
    <property type="project" value="InterPro"/>
</dbReference>
<dbReference type="PANTHER" id="PTHR37940:SF1">
    <property type="entry name" value="LYSINE--TRNA LIGASE"/>
    <property type="match status" value="1"/>
</dbReference>
<evidence type="ECO:0008006" key="5">
    <source>
        <dbReference type="Google" id="ProtNLM"/>
    </source>
</evidence>
<organism evidence="3 4">
    <name type="scientific">Eiseniibacteriota bacterium</name>
    <dbReference type="NCBI Taxonomy" id="2212470"/>
    <lineage>
        <taxon>Bacteria</taxon>
        <taxon>Candidatus Eiseniibacteriota</taxon>
    </lineage>
</organism>
<dbReference type="Gene3D" id="3.40.50.620">
    <property type="entry name" value="HUPs"/>
    <property type="match status" value="1"/>
</dbReference>
<dbReference type="AlphaFoldDB" id="A0A538SHV4"/>
<feature type="region of interest" description="Disordered" evidence="2">
    <location>
        <begin position="1"/>
        <end position="30"/>
    </location>
</feature>
<sequence>MPRELLRPLHRGAGGAAQAPRHPSRRARHVSGLPSRVLRALRLGHARELSPDPGAPLGELPRLLRNLFHVQCPKCLRIDGTEIEQVEPGAVAYRCARCGLDTRQDPGTLRGKLSWKLDCAARWNLYRIDTEVFSKDHLGEKGTLNVSRLVSLHFYGGHVPEIVSYGALRISRDLCGRLLAMLPPAMFKELLIEHLTRDLHVGPEYLENFARLYEVSPGVSYVAFVREELPRRALEVGRTLDSCSSHLNPRTVADRALVEHANRFSEFYYKRRHELRLPDLGAIAGAPGATVEAARDLLRHVLELRDGERPGAGELKVRIQSHLAGQPPAPGLYPFLRGVFGQQDGPSLTTLLAILPREYLATVHLVLSGPALALGTPGISNVDTERSEHRAA</sequence>
<name>A0A538SHV4_UNCEI</name>
<dbReference type="GO" id="GO:0006430">
    <property type="term" value="P:lysyl-tRNA aminoacylation"/>
    <property type="evidence" value="ECO:0007669"/>
    <property type="project" value="InterPro"/>
</dbReference>
<protein>
    <recommendedName>
        <fullName evidence="5">Lysine--tRNA ligase</fullName>
    </recommendedName>
</protein>
<dbReference type="SUPFAM" id="SSF52374">
    <property type="entry name" value="Nucleotidylyl transferase"/>
    <property type="match status" value="1"/>
</dbReference>
<evidence type="ECO:0000313" key="4">
    <source>
        <dbReference type="Proteomes" id="UP000320184"/>
    </source>
</evidence>
<proteinExistence type="predicted"/>
<dbReference type="InterPro" id="IPR014729">
    <property type="entry name" value="Rossmann-like_a/b/a_fold"/>
</dbReference>
<comment type="caution">
    <text evidence="3">The sequence shown here is derived from an EMBL/GenBank/DDBJ whole genome shotgun (WGS) entry which is preliminary data.</text>
</comment>
<accession>A0A538SHV4</accession>
<dbReference type="Proteomes" id="UP000320184">
    <property type="component" value="Unassembled WGS sequence"/>
</dbReference>
<evidence type="ECO:0000313" key="3">
    <source>
        <dbReference type="EMBL" id="TMQ50956.1"/>
    </source>
</evidence>
<dbReference type="GO" id="GO:0005737">
    <property type="term" value="C:cytoplasm"/>
    <property type="evidence" value="ECO:0007669"/>
    <property type="project" value="InterPro"/>
</dbReference>
<dbReference type="InterPro" id="IPR002904">
    <property type="entry name" value="Lys-tRNA-ligase"/>
</dbReference>
<evidence type="ECO:0000256" key="1">
    <source>
        <dbReference type="ARBA" id="ARBA00022490"/>
    </source>
</evidence>
<dbReference type="GO" id="GO:0004824">
    <property type="term" value="F:lysine-tRNA ligase activity"/>
    <property type="evidence" value="ECO:0007669"/>
    <property type="project" value="InterPro"/>
</dbReference>